<name>A0A835URP4_VANPL</name>
<accession>A0A835URP4</accession>
<gene>
    <name evidence="2" type="ORF">HPP92_016019</name>
</gene>
<dbReference type="AlphaFoldDB" id="A0A835URP4"/>
<organism evidence="2 3">
    <name type="scientific">Vanilla planifolia</name>
    <name type="common">Vanilla</name>
    <dbReference type="NCBI Taxonomy" id="51239"/>
    <lineage>
        <taxon>Eukaryota</taxon>
        <taxon>Viridiplantae</taxon>
        <taxon>Streptophyta</taxon>
        <taxon>Embryophyta</taxon>
        <taxon>Tracheophyta</taxon>
        <taxon>Spermatophyta</taxon>
        <taxon>Magnoliopsida</taxon>
        <taxon>Liliopsida</taxon>
        <taxon>Asparagales</taxon>
        <taxon>Orchidaceae</taxon>
        <taxon>Vanilloideae</taxon>
        <taxon>Vanilleae</taxon>
        <taxon>Vanilla</taxon>
    </lineage>
</organism>
<comment type="caution">
    <text evidence="2">The sequence shown here is derived from an EMBL/GenBank/DDBJ whole genome shotgun (WGS) entry which is preliminary data.</text>
</comment>
<sequence length="64" mass="7188">MDLDTNRHGCLGCWCSPTPRTASRYLLGETPSRCSILASTNLATRKAELTPEEEEHTNQRRSKP</sequence>
<proteinExistence type="predicted"/>
<evidence type="ECO:0000313" key="2">
    <source>
        <dbReference type="EMBL" id="KAG0471473.1"/>
    </source>
</evidence>
<feature type="region of interest" description="Disordered" evidence="1">
    <location>
        <begin position="45"/>
        <end position="64"/>
    </location>
</feature>
<reference evidence="2 3" key="1">
    <citation type="journal article" date="2020" name="Nat. Food">
        <title>A phased Vanilla planifolia genome enables genetic improvement of flavour and production.</title>
        <authorList>
            <person name="Hasing T."/>
            <person name="Tang H."/>
            <person name="Brym M."/>
            <person name="Khazi F."/>
            <person name="Huang T."/>
            <person name="Chambers A.H."/>
        </authorList>
    </citation>
    <scope>NUCLEOTIDE SEQUENCE [LARGE SCALE GENOMIC DNA]</scope>
    <source>
        <tissue evidence="2">Leaf</tissue>
    </source>
</reference>
<protein>
    <submittedName>
        <fullName evidence="2">Uncharacterized protein</fullName>
    </submittedName>
</protein>
<dbReference type="Proteomes" id="UP000639772">
    <property type="component" value="Unassembled WGS sequence"/>
</dbReference>
<dbReference type="EMBL" id="JADCNM010000008">
    <property type="protein sequence ID" value="KAG0471473.1"/>
    <property type="molecule type" value="Genomic_DNA"/>
</dbReference>
<evidence type="ECO:0000313" key="3">
    <source>
        <dbReference type="Proteomes" id="UP000639772"/>
    </source>
</evidence>
<evidence type="ECO:0000256" key="1">
    <source>
        <dbReference type="SAM" id="MobiDB-lite"/>
    </source>
</evidence>